<evidence type="ECO:0008006" key="3">
    <source>
        <dbReference type="Google" id="ProtNLM"/>
    </source>
</evidence>
<feature type="transmembrane region" description="Helical" evidence="1">
    <location>
        <begin position="35"/>
        <end position="56"/>
    </location>
</feature>
<dbReference type="InterPro" id="IPR025323">
    <property type="entry name" value="DUF4229"/>
</dbReference>
<organism evidence="2">
    <name type="scientific">metagenome</name>
    <dbReference type="NCBI Taxonomy" id="256318"/>
    <lineage>
        <taxon>unclassified sequences</taxon>
        <taxon>metagenomes</taxon>
    </lineage>
</organism>
<sequence length="85" mass="9518">MKEFVIYTALRVLLFLGALAVVVGIWLPFGEVDLTWAILIAVIVSGIGSYFVLNAYRERLARVVQRRADRATAAFEEMKAKEDAD</sequence>
<evidence type="ECO:0000256" key="1">
    <source>
        <dbReference type="SAM" id="Phobius"/>
    </source>
</evidence>
<reference evidence="2" key="1">
    <citation type="submission" date="2015-08" db="EMBL/GenBank/DDBJ databases">
        <authorList>
            <person name="Babu N.S."/>
            <person name="Beckwith C.J."/>
            <person name="Beseler K.G."/>
            <person name="Brison A."/>
            <person name="Carone J.V."/>
            <person name="Caskin T.P."/>
            <person name="Diamond M."/>
            <person name="Durham M.E."/>
            <person name="Foxe J.M."/>
            <person name="Go M."/>
            <person name="Henderson B.A."/>
            <person name="Jones I.B."/>
            <person name="McGettigan J.A."/>
            <person name="Micheletti S.J."/>
            <person name="Nasrallah M.E."/>
            <person name="Ortiz D."/>
            <person name="Piller C.R."/>
            <person name="Privatt S.R."/>
            <person name="Schneider S.L."/>
            <person name="Sharp S."/>
            <person name="Smith T.C."/>
            <person name="Stanton J.D."/>
            <person name="Ullery H.E."/>
            <person name="Wilson R.J."/>
            <person name="Serrano M.G."/>
            <person name="Buck G."/>
            <person name="Lee V."/>
            <person name="Wang Y."/>
            <person name="Carvalho R."/>
            <person name="Voegtly L."/>
            <person name="Shi R."/>
            <person name="Duckworth R."/>
            <person name="Johnson A."/>
            <person name="Loviza R."/>
            <person name="Walstead R."/>
            <person name="Shah Z."/>
            <person name="Kiflezghi M."/>
            <person name="Wade K."/>
            <person name="Ball S.L."/>
            <person name="Bradley K.W."/>
            <person name="Asai D.J."/>
            <person name="Bowman C.A."/>
            <person name="Russell D.A."/>
            <person name="Pope W.H."/>
            <person name="Jacobs-Sera D."/>
            <person name="Hendrix R.W."/>
            <person name="Hatfull G.F."/>
        </authorList>
    </citation>
    <scope>NUCLEOTIDE SEQUENCE</scope>
</reference>
<gene>
    <name evidence="2" type="ORF">NOCA2170070</name>
</gene>
<keyword evidence="1" id="KW-1133">Transmembrane helix</keyword>
<name>A0A2P2BXM8_9ZZZZ</name>
<proteinExistence type="predicted"/>
<dbReference type="AlphaFoldDB" id="A0A2P2BXM8"/>
<dbReference type="EMBL" id="CZKA01000009">
    <property type="protein sequence ID" value="CUR54498.1"/>
    <property type="molecule type" value="Genomic_DNA"/>
</dbReference>
<keyword evidence="1" id="KW-0812">Transmembrane</keyword>
<keyword evidence="1" id="KW-0472">Membrane</keyword>
<dbReference type="Pfam" id="PF14012">
    <property type="entry name" value="DUF4229"/>
    <property type="match status" value="1"/>
</dbReference>
<accession>A0A2P2BXM8</accession>
<feature type="transmembrane region" description="Helical" evidence="1">
    <location>
        <begin position="12"/>
        <end position="29"/>
    </location>
</feature>
<evidence type="ECO:0000313" key="2">
    <source>
        <dbReference type="EMBL" id="CUR54498.1"/>
    </source>
</evidence>
<protein>
    <recommendedName>
        <fullName evidence="3">DUF4229 domain-containing protein</fullName>
    </recommendedName>
</protein>